<gene>
    <name evidence="2" type="primary">hemZ</name>
    <name evidence="2" type="ORF">H8S23_10925</name>
</gene>
<dbReference type="PROSITE" id="PS51918">
    <property type="entry name" value="RADICAL_SAM"/>
    <property type="match status" value="1"/>
</dbReference>
<proteinExistence type="predicted"/>
<comment type="caution">
    <text evidence="2">The sequence shown here is derived from an EMBL/GenBank/DDBJ whole genome shotgun (WGS) entry which is preliminary data.</text>
</comment>
<dbReference type="PANTHER" id="PTHR13932:SF1">
    <property type="entry name" value="OXYGEN-INDEPENDENT COPROPORPHYRINOGEN-III OXIDASE-LIKE PROTEIN HEMZ"/>
    <property type="match status" value="1"/>
</dbReference>
<dbReference type="RefSeq" id="WP_186888611.1">
    <property type="nucleotide sequence ID" value="NZ_JACONZ010000004.1"/>
</dbReference>
<name>A0A923I834_9FIRM</name>
<dbReference type="GO" id="GO:0006779">
    <property type="term" value="P:porphyrin-containing compound biosynthetic process"/>
    <property type="evidence" value="ECO:0007669"/>
    <property type="project" value="TreeGrafter"/>
</dbReference>
<keyword evidence="3" id="KW-1185">Reference proteome</keyword>
<dbReference type="NCBIfam" id="TIGR03994">
    <property type="entry name" value="rSAM_HemZ"/>
    <property type="match status" value="1"/>
</dbReference>
<dbReference type="SMART" id="SM00729">
    <property type="entry name" value="Elp3"/>
    <property type="match status" value="1"/>
</dbReference>
<dbReference type="PANTHER" id="PTHR13932">
    <property type="entry name" value="COPROPORPHYRINIGEN III OXIDASE"/>
    <property type="match status" value="1"/>
</dbReference>
<reference evidence="2" key="1">
    <citation type="submission" date="2020-08" db="EMBL/GenBank/DDBJ databases">
        <title>Genome public.</title>
        <authorList>
            <person name="Liu C."/>
            <person name="Sun Q."/>
        </authorList>
    </citation>
    <scope>NUCLEOTIDE SEQUENCE</scope>
    <source>
        <strain evidence="2">BX8</strain>
    </source>
</reference>
<dbReference type="InterPro" id="IPR023404">
    <property type="entry name" value="rSAM_horseshoe"/>
</dbReference>
<dbReference type="CDD" id="cd01335">
    <property type="entry name" value="Radical_SAM"/>
    <property type="match status" value="1"/>
</dbReference>
<dbReference type="InterPro" id="IPR007197">
    <property type="entry name" value="rSAM"/>
</dbReference>
<dbReference type="InterPro" id="IPR058240">
    <property type="entry name" value="rSAM_sf"/>
</dbReference>
<dbReference type="SFLD" id="SFLDG01082">
    <property type="entry name" value="B12-binding_domain_containing"/>
    <property type="match status" value="1"/>
</dbReference>
<dbReference type="InterPro" id="IPR034505">
    <property type="entry name" value="Coproporphyrinogen-III_oxidase"/>
</dbReference>
<evidence type="ECO:0000313" key="2">
    <source>
        <dbReference type="EMBL" id="MBC5582018.1"/>
    </source>
</evidence>
<evidence type="ECO:0000313" key="3">
    <source>
        <dbReference type="Proteomes" id="UP000659630"/>
    </source>
</evidence>
<dbReference type="Proteomes" id="UP000659630">
    <property type="component" value="Unassembled WGS sequence"/>
</dbReference>
<protein>
    <submittedName>
        <fullName evidence="2">Coproporphyrinogen dehydrogenase HemZ</fullName>
        <ecNumber evidence="2">1.3.98.3</ecNumber>
    </submittedName>
</protein>
<dbReference type="Gene3D" id="3.80.30.20">
    <property type="entry name" value="tm_1862 like domain"/>
    <property type="match status" value="1"/>
</dbReference>
<dbReference type="InterPro" id="IPR023995">
    <property type="entry name" value="HemZ"/>
</dbReference>
<evidence type="ECO:0000259" key="1">
    <source>
        <dbReference type="PROSITE" id="PS51918"/>
    </source>
</evidence>
<dbReference type="SFLD" id="SFLDF00310">
    <property type="entry name" value="oxygen-independent_coproporphy"/>
    <property type="match status" value="1"/>
</dbReference>
<accession>A0A923I834</accession>
<dbReference type="EMBL" id="JACONZ010000004">
    <property type="protein sequence ID" value="MBC5582018.1"/>
    <property type="molecule type" value="Genomic_DNA"/>
</dbReference>
<feature type="domain" description="Radical SAM core" evidence="1">
    <location>
        <begin position="165"/>
        <end position="403"/>
    </location>
</feature>
<organism evidence="2 3">
    <name type="scientific">Anaerofilum hominis</name>
    <dbReference type="NCBI Taxonomy" id="2763016"/>
    <lineage>
        <taxon>Bacteria</taxon>
        <taxon>Bacillati</taxon>
        <taxon>Bacillota</taxon>
        <taxon>Clostridia</taxon>
        <taxon>Eubacteriales</taxon>
        <taxon>Oscillospiraceae</taxon>
        <taxon>Anaerofilum</taxon>
    </lineage>
</organism>
<dbReference type="GO" id="GO:0005737">
    <property type="term" value="C:cytoplasm"/>
    <property type="evidence" value="ECO:0007669"/>
    <property type="project" value="TreeGrafter"/>
</dbReference>
<dbReference type="SFLD" id="SFLDS00029">
    <property type="entry name" value="Radical_SAM"/>
    <property type="match status" value="1"/>
</dbReference>
<dbReference type="SUPFAM" id="SSF102114">
    <property type="entry name" value="Radical SAM enzymes"/>
    <property type="match status" value="1"/>
</dbReference>
<dbReference type="AlphaFoldDB" id="A0A923I834"/>
<dbReference type="GO" id="GO:0051989">
    <property type="term" value="F:coproporphyrinogen dehydrogenase activity"/>
    <property type="evidence" value="ECO:0007669"/>
    <property type="project" value="UniProtKB-EC"/>
</dbReference>
<dbReference type="SFLD" id="SFLDG01065">
    <property type="entry name" value="anaerobic_coproporphyrinogen-I"/>
    <property type="match status" value="1"/>
</dbReference>
<dbReference type="Pfam" id="PF04055">
    <property type="entry name" value="Radical_SAM"/>
    <property type="match status" value="1"/>
</dbReference>
<dbReference type="InterPro" id="IPR006638">
    <property type="entry name" value="Elp3/MiaA/NifB-like_rSAM"/>
</dbReference>
<dbReference type="EC" id="1.3.98.3" evidence="2"/>
<dbReference type="GO" id="GO:0051539">
    <property type="term" value="F:4 iron, 4 sulfur cluster binding"/>
    <property type="evidence" value="ECO:0007669"/>
    <property type="project" value="TreeGrafter"/>
</dbReference>
<keyword evidence="2" id="KW-0560">Oxidoreductase</keyword>
<sequence length="498" mass="55596">MLLSVSGLPVYEIEHIARMFYRDLLVREGVARPKPGDVLEPTTRHREAVLCDGLIAVRAGRRRILAALRTPQGAFVQTMPRPEEKELEFALCRLLYGLLCSRTGSRPPWGVLTGVRPVRLVHELWEKGADDASVTSHFTGRCLVTPQKTALALATAHAQQPVIARLPRRSCSLYIGIPFCPSRCSYCSFVSRTIGREQALVQPYLDKLCTEVEHTVKIIRELGLRLCTVYIGGGTPTAISAAQLRQLMGTVRRCVDLASLEEYTVEAGRPDCTDEEKLAVLLEYGATRISINPQTFSDEVLAAIGRRHTAQAILDCYATARRVGHKNINMDLIAGLPRDTVEGFERSLRQTISLGPENITVHTLTLKRASNLVIEHARDEYEDVAAMVEKNRLLPEAGYAPYYLYRQKGTLQNLENTGFTKPGFAGLYNIYIMEELHTIFSTGAGGSTKLKAPGGDRIERIFNYKYPAEYIAGFDTILERKKRIGEFYGRYLDPETSC</sequence>